<evidence type="ECO:0000259" key="2">
    <source>
        <dbReference type="PROSITE" id="PS51186"/>
    </source>
</evidence>
<dbReference type="InterPro" id="IPR016181">
    <property type="entry name" value="Acyl_CoA_acyltransferase"/>
</dbReference>
<dbReference type="AlphaFoldDB" id="A0A379FFT3"/>
<dbReference type="GO" id="GO:0008080">
    <property type="term" value="F:N-acetyltransferase activity"/>
    <property type="evidence" value="ECO:0007669"/>
    <property type="project" value="InterPro"/>
</dbReference>
<dbReference type="SUPFAM" id="SSF55729">
    <property type="entry name" value="Acyl-CoA N-acyltransferases (Nat)"/>
    <property type="match status" value="1"/>
</dbReference>
<dbReference type="Proteomes" id="UP000254191">
    <property type="component" value="Unassembled WGS sequence"/>
</dbReference>
<dbReference type="PROSITE" id="PS51186">
    <property type="entry name" value="GNAT"/>
    <property type="match status" value="1"/>
</dbReference>
<proteinExistence type="predicted"/>
<dbReference type="EC" id="2.3.1.-" evidence="3"/>
<dbReference type="InterPro" id="IPR050769">
    <property type="entry name" value="NAT_camello-type"/>
</dbReference>
<dbReference type="PANTHER" id="PTHR13947">
    <property type="entry name" value="GNAT FAMILY N-ACETYLTRANSFERASE"/>
    <property type="match status" value="1"/>
</dbReference>
<dbReference type="EMBL" id="UGTS01000003">
    <property type="protein sequence ID" value="SUC18200.1"/>
    <property type="molecule type" value="Genomic_DNA"/>
</dbReference>
<dbReference type="InterPro" id="IPR000182">
    <property type="entry name" value="GNAT_dom"/>
</dbReference>
<evidence type="ECO:0000256" key="1">
    <source>
        <dbReference type="ARBA" id="ARBA00022679"/>
    </source>
</evidence>
<organism evidence="3 4">
    <name type="scientific">Proteus mirabilis</name>
    <dbReference type="NCBI Taxonomy" id="584"/>
    <lineage>
        <taxon>Bacteria</taxon>
        <taxon>Pseudomonadati</taxon>
        <taxon>Pseudomonadota</taxon>
        <taxon>Gammaproteobacteria</taxon>
        <taxon>Enterobacterales</taxon>
        <taxon>Morganellaceae</taxon>
        <taxon>Proteus</taxon>
    </lineage>
</organism>
<dbReference type="CDD" id="cd04301">
    <property type="entry name" value="NAT_SF"/>
    <property type="match status" value="1"/>
</dbReference>
<evidence type="ECO:0000313" key="3">
    <source>
        <dbReference type="EMBL" id="SUC18200.1"/>
    </source>
</evidence>
<dbReference type="Pfam" id="PF00583">
    <property type="entry name" value="Acetyltransf_1"/>
    <property type="match status" value="1"/>
</dbReference>
<protein>
    <submittedName>
        <fullName evidence="3">Acetyltransferase</fullName>
        <ecNumber evidence="3">2.3.1.-</ecNumber>
    </submittedName>
</protein>
<gene>
    <name evidence="3" type="primary">ysnE</name>
    <name evidence="3" type="ORF">NCTC11938_00517</name>
</gene>
<reference evidence="3 4" key="1">
    <citation type="submission" date="2018-06" db="EMBL/GenBank/DDBJ databases">
        <authorList>
            <consortium name="Pathogen Informatics"/>
            <person name="Doyle S."/>
        </authorList>
    </citation>
    <scope>NUCLEOTIDE SEQUENCE [LARGE SCALE GENOMIC DNA]</scope>
    <source>
        <strain evidence="3 4">NCTC11938</strain>
    </source>
</reference>
<name>A0A379FFT3_PROMI</name>
<accession>A0A379FFT3</accession>
<feature type="domain" description="N-acetyltransferase" evidence="2">
    <location>
        <begin position="48"/>
        <end position="206"/>
    </location>
</feature>
<keyword evidence="1 3" id="KW-0808">Transferase</keyword>
<sequence length="206" mass="22455">MFSVALSATFNEEVPFRCSLNTLSKNILLISKTMSATMTANPNATQNIIIRAIEKRDNAGIARVIREVSAEHGLTADKGFAVADPILDTLFEVYHQPRSAYWVVEMDGEIVGGGGVAPLAGGDGETCELQKMYLSSKLRGKGIAKKIVQQSLEFGKQQGFSRCYLETTDILKAAIGLYEKLGFEFIDKALGNTGHSDCEIRMLKSL</sequence>
<dbReference type="PANTHER" id="PTHR13947:SF37">
    <property type="entry name" value="LD18367P"/>
    <property type="match status" value="1"/>
</dbReference>
<dbReference type="Gene3D" id="3.40.630.30">
    <property type="match status" value="1"/>
</dbReference>
<evidence type="ECO:0000313" key="4">
    <source>
        <dbReference type="Proteomes" id="UP000254191"/>
    </source>
</evidence>
<keyword evidence="3" id="KW-0012">Acyltransferase</keyword>